<keyword evidence="5" id="KW-1185">Reference proteome</keyword>
<dbReference type="PANTHER" id="PTHR45138:SF9">
    <property type="entry name" value="DIGUANYLATE CYCLASE DGCM-RELATED"/>
    <property type="match status" value="1"/>
</dbReference>
<dbReference type="InterPro" id="IPR050469">
    <property type="entry name" value="Diguanylate_Cyclase"/>
</dbReference>
<dbReference type="FunFam" id="3.30.70.270:FF:000001">
    <property type="entry name" value="Diguanylate cyclase domain protein"/>
    <property type="match status" value="1"/>
</dbReference>
<evidence type="ECO:0000259" key="3">
    <source>
        <dbReference type="PROSITE" id="PS50887"/>
    </source>
</evidence>
<gene>
    <name evidence="4" type="ORF">QH73_0005605</name>
</gene>
<organism evidence="4 5">
    <name type="scientific">Scytonema millei VB511283</name>
    <dbReference type="NCBI Taxonomy" id="1245923"/>
    <lineage>
        <taxon>Bacteria</taxon>
        <taxon>Bacillati</taxon>
        <taxon>Cyanobacteriota</taxon>
        <taxon>Cyanophyceae</taxon>
        <taxon>Nostocales</taxon>
        <taxon>Scytonemataceae</taxon>
        <taxon>Scytonema</taxon>
    </lineage>
</organism>
<dbReference type="GO" id="GO:0005886">
    <property type="term" value="C:plasma membrane"/>
    <property type="evidence" value="ECO:0007669"/>
    <property type="project" value="TreeGrafter"/>
</dbReference>
<dbReference type="SMART" id="SM00267">
    <property type="entry name" value="GGDEF"/>
    <property type="match status" value="1"/>
</dbReference>
<feature type="domain" description="GGDEF" evidence="3">
    <location>
        <begin position="181"/>
        <end position="318"/>
    </location>
</feature>
<dbReference type="RefSeq" id="WP_039715549.1">
    <property type="nucleotide sequence ID" value="NZ_JTJC03000001.1"/>
</dbReference>
<dbReference type="GO" id="GO:1902201">
    <property type="term" value="P:negative regulation of bacterial-type flagellum-dependent cell motility"/>
    <property type="evidence" value="ECO:0007669"/>
    <property type="project" value="TreeGrafter"/>
</dbReference>
<dbReference type="EMBL" id="JTJC03000001">
    <property type="protein sequence ID" value="NHC34141.1"/>
    <property type="molecule type" value="Genomic_DNA"/>
</dbReference>
<protein>
    <submittedName>
        <fullName evidence="4">Diguanylate cyclase</fullName>
    </submittedName>
</protein>
<comment type="caution">
    <text evidence="4">The sequence shown here is derived from an EMBL/GenBank/DDBJ whole genome shotgun (WGS) entry which is preliminary data.</text>
</comment>
<dbReference type="SUPFAM" id="SSF55073">
    <property type="entry name" value="Nucleotide cyclase"/>
    <property type="match status" value="1"/>
</dbReference>
<proteinExistence type="predicted"/>
<dbReference type="SMART" id="SM00448">
    <property type="entry name" value="REC"/>
    <property type="match status" value="1"/>
</dbReference>
<evidence type="ECO:0000313" key="5">
    <source>
        <dbReference type="Proteomes" id="UP000031532"/>
    </source>
</evidence>
<dbReference type="AlphaFoldDB" id="A0A9X5I3T7"/>
<dbReference type="PROSITE" id="PS50110">
    <property type="entry name" value="RESPONSE_REGULATORY"/>
    <property type="match status" value="1"/>
</dbReference>
<dbReference type="Pfam" id="PF00072">
    <property type="entry name" value="Response_reg"/>
    <property type="match status" value="1"/>
</dbReference>
<dbReference type="GO" id="GO:0000160">
    <property type="term" value="P:phosphorelay signal transduction system"/>
    <property type="evidence" value="ECO:0007669"/>
    <property type="project" value="InterPro"/>
</dbReference>
<dbReference type="GO" id="GO:0043709">
    <property type="term" value="P:cell adhesion involved in single-species biofilm formation"/>
    <property type="evidence" value="ECO:0007669"/>
    <property type="project" value="TreeGrafter"/>
</dbReference>
<dbReference type="InterPro" id="IPR000160">
    <property type="entry name" value="GGDEF_dom"/>
</dbReference>
<evidence type="ECO:0000313" key="4">
    <source>
        <dbReference type="EMBL" id="NHC34141.1"/>
    </source>
</evidence>
<dbReference type="NCBIfam" id="TIGR00254">
    <property type="entry name" value="GGDEF"/>
    <property type="match status" value="1"/>
</dbReference>
<dbReference type="InterPro" id="IPR001789">
    <property type="entry name" value="Sig_transdc_resp-reg_receiver"/>
</dbReference>
<dbReference type="InterPro" id="IPR029787">
    <property type="entry name" value="Nucleotide_cyclase"/>
</dbReference>
<dbReference type="Gene3D" id="3.40.50.2300">
    <property type="match status" value="1"/>
</dbReference>
<feature type="modified residue" description="4-aspartylphosphate" evidence="1">
    <location>
        <position position="57"/>
    </location>
</feature>
<feature type="domain" description="Response regulatory" evidence="2">
    <location>
        <begin position="8"/>
        <end position="124"/>
    </location>
</feature>
<dbReference type="InterPro" id="IPR043128">
    <property type="entry name" value="Rev_trsase/Diguanyl_cyclase"/>
</dbReference>
<dbReference type="InterPro" id="IPR011006">
    <property type="entry name" value="CheY-like_superfamily"/>
</dbReference>
<dbReference type="PROSITE" id="PS50887">
    <property type="entry name" value="GGDEF"/>
    <property type="match status" value="1"/>
</dbReference>
<evidence type="ECO:0000259" key="2">
    <source>
        <dbReference type="PROSITE" id="PS50110"/>
    </source>
</evidence>
<dbReference type="PANTHER" id="PTHR45138">
    <property type="entry name" value="REGULATORY COMPONENTS OF SENSORY TRANSDUCTION SYSTEM"/>
    <property type="match status" value="1"/>
</dbReference>
<dbReference type="GO" id="GO:0052621">
    <property type="term" value="F:diguanylate cyclase activity"/>
    <property type="evidence" value="ECO:0007669"/>
    <property type="project" value="TreeGrafter"/>
</dbReference>
<dbReference type="Proteomes" id="UP000031532">
    <property type="component" value="Unassembled WGS sequence"/>
</dbReference>
<sequence>MKALTTGLILIVDDNPTNLSVLSHTLKSAGFNIRVAMDGESAIELVKCEPPDLILLDVQMEALDGFETCSRLKANPDTQKIPIIFITALADPQAKIKGFAIGAVDYITKPFYAAEVIARASVHLQLSFLTRQVTEQAIALQKANQELQNLIHIDSLTQIANRRQFDTCIEREWRRLAREQAPLALILCDVDYFKKYNDCYGHIAGDICLQNIAKALMRAVSRPADLVARYGGEEFGIILPNTNTEGAIRVAERIQAEIQQLQILHSQSEVSAYVTVSLGISSQIPHREISTEKSIAAADRALYCAKQQGRNTYCICDRL</sequence>
<name>A0A9X5I3T7_9CYAN</name>
<reference evidence="4 5" key="1">
    <citation type="journal article" date="2015" name="Genome Announc.">
        <title>Draft Genome Sequence of the Terrestrial Cyanobacterium Scytonema millei VB511283, Isolated from Eastern India.</title>
        <authorList>
            <person name="Sen D."/>
            <person name="Chandrababunaidu M.M."/>
            <person name="Singh D."/>
            <person name="Sanghi N."/>
            <person name="Ghorai A."/>
            <person name="Mishra G.P."/>
            <person name="Madduluri M."/>
            <person name="Adhikary S.P."/>
            <person name="Tripathy S."/>
        </authorList>
    </citation>
    <scope>NUCLEOTIDE SEQUENCE [LARGE SCALE GENOMIC DNA]</scope>
    <source>
        <strain evidence="4 5">VB511283</strain>
    </source>
</reference>
<dbReference type="CDD" id="cd19920">
    <property type="entry name" value="REC_PA4781-like"/>
    <property type="match status" value="1"/>
</dbReference>
<accession>A0A9X5I3T7</accession>
<evidence type="ECO:0000256" key="1">
    <source>
        <dbReference type="PROSITE-ProRule" id="PRU00169"/>
    </source>
</evidence>
<dbReference type="OrthoDB" id="9115at2"/>
<dbReference type="SUPFAM" id="SSF52172">
    <property type="entry name" value="CheY-like"/>
    <property type="match status" value="1"/>
</dbReference>
<dbReference type="Gene3D" id="3.30.70.270">
    <property type="match status" value="1"/>
</dbReference>
<dbReference type="Pfam" id="PF00990">
    <property type="entry name" value="GGDEF"/>
    <property type="match status" value="1"/>
</dbReference>
<dbReference type="CDD" id="cd01949">
    <property type="entry name" value="GGDEF"/>
    <property type="match status" value="1"/>
</dbReference>
<keyword evidence="1" id="KW-0597">Phosphoprotein</keyword>